<dbReference type="KEGG" id="sami:SAMIE_1031680"/>
<gene>
    <name evidence="1" type="ORF">SAMIE_1031680</name>
</gene>
<reference evidence="1 2" key="1">
    <citation type="submission" date="2018-05" db="EMBL/GenBank/DDBJ databases">
        <title>Complete Genome Sequence of the Nonylphenol-Degrading Bacterium Sphingobium amiense DSM 16289T.</title>
        <authorList>
            <person name="Ootsuka M."/>
            <person name="Nishizawa T."/>
            <person name="Ohta H."/>
        </authorList>
    </citation>
    <scope>NUCLEOTIDE SEQUENCE [LARGE SCALE GENOMIC DNA]</scope>
    <source>
        <strain evidence="1 2">DSM 16289</strain>
    </source>
</reference>
<dbReference type="EMBL" id="AP018664">
    <property type="protein sequence ID" value="BBD99667.1"/>
    <property type="molecule type" value="Genomic_DNA"/>
</dbReference>
<dbReference type="AlphaFoldDB" id="A0A494WAI1"/>
<evidence type="ECO:0000313" key="2">
    <source>
        <dbReference type="Proteomes" id="UP000279959"/>
    </source>
</evidence>
<dbReference type="Proteomes" id="UP000279959">
    <property type="component" value="Chromosome"/>
</dbReference>
<evidence type="ECO:0000313" key="1">
    <source>
        <dbReference type="EMBL" id="BBD99667.1"/>
    </source>
</evidence>
<sequence>MAVTSQAATRASVQDQLDRAHYAIHFANRALVKNDWSEPAYAPARTALDEVMLILSKAKWLFGRVTGSLAGYADPFESLAAEAAALQEASDLFEQVIARAKEVQAFLEDEQPLQPFALPGAIETRGTETLFYDGVPIVPSINPVVVLKGSNHDMGRQYAEQVLDVYGPFIFDWHGRRQFSDDDFAELRSWEAQLREHMPEILDFARGWADGATRRGVPMTYDQALAIWTGVNPPARAEELMEDAGLFNAEKSAAALLLISTES</sequence>
<organism evidence="1 2">
    <name type="scientific">Sphingobium amiense</name>
    <dbReference type="NCBI Taxonomy" id="135719"/>
    <lineage>
        <taxon>Bacteria</taxon>
        <taxon>Pseudomonadati</taxon>
        <taxon>Pseudomonadota</taxon>
        <taxon>Alphaproteobacteria</taxon>
        <taxon>Sphingomonadales</taxon>
        <taxon>Sphingomonadaceae</taxon>
        <taxon>Sphingobium</taxon>
    </lineage>
</organism>
<proteinExistence type="predicted"/>
<keyword evidence="2" id="KW-1185">Reference proteome</keyword>
<name>A0A494WAI1_9SPHN</name>
<protein>
    <submittedName>
        <fullName evidence="1">Uncharacterized protein</fullName>
    </submittedName>
</protein>
<accession>A0A494WAI1</accession>